<comment type="similarity">
    <text evidence="2">Belongs to the peptidase S1 family. CLIP subfamily.</text>
</comment>
<dbReference type="GO" id="GO:0004252">
    <property type="term" value="F:serine-type endopeptidase activity"/>
    <property type="evidence" value="ECO:0007669"/>
    <property type="project" value="InterPro"/>
</dbReference>
<reference evidence="6 7" key="1">
    <citation type="submission" date="2022-05" db="EMBL/GenBank/DDBJ databases">
        <title>A multi-omics perspective on studying reproductive biology in Daphnia sinensis.</title>
        <authorList>
            <person name="Jia J."/>
        </authorList>
    </citation>
    <scope>NUCLEOTIDE SEQUENCE [LARGE SCALE GENOMIC DNA]</scope>
    <source>
        <strain evidence="6 7">WSL</strain>
    </source>
</reference>
<dbReference type="InterPro" id="IPR051487">
    <property type="entry name" value="Ser/Thr_Proteases_Immune/Dev"/>
</dbReference>
<dbReference type="EMBL" id="WJBH02000005">
    <property type="protein sequence ID" value="KAI9559089.1"/>
    <property type="molecule type" value="Genomic_DNA"/>
</dbReference>
<feature type="region of interest" description="Disordered" evidence="3">
    <location>
        <begin position="291"/>
        <end position="313"/>
    </location>
</feature>
<evidence type="ECO:0000259" key="5">
    <source>
        <dbReference type="PROSITE" id="PS50240"/>
    </source>
</evidence>
<dbReference type="PROSITE" id="PS00134">
    <property type="entry name" value="TRYPSIN_HIS"/>
    <property type="match status" value="1"/>
</dbReference>
<evidence type="ECO:0000256" key="2">
    <source>
        <dbReference type="ARBA" id="ARBA00024195"/>
    </source>
</evidence>
<keyword evidence="4" id="KW-0732">Signal</keyword>
<feature type="signal peptide" evidence="4">
    <location>
        <begin position="1"/>
        <end position="25"/>
    </location>
</feature>
<dbReference type="InterPro" id="IPR009003">
    <property type="entry name" value="Peptidase_S1_PA"/>
</dbReference>
<organism evidence="6 7">
    <name type="scientific">Daphnia sinensis</name>
    <dbReference type="NCBI Taxonomy" id="1820382"/>
    <lineage>
        <taxon>Eukaryota</taxon>
        <taxon>Metazoa</taxon>
        <taxon>Ecdysozoa</taxon>
        <taxon>Arthropoda</taxon>
        <taxon>Crustacea</taxon>
        <taxon>Branchiopoda</taxon>
        <taxon>Diplostraca</taxon>
        <taxon>Cladocera</taxon>
        <taxon>Anomopoda</taxon>
        <taxon>Daphniidae</taxon>
        <taxon>Daphnia</taxon>
        <taxon>Daphnia similis group</taxon>
    </lineage>
</organism>
<dbReference type="PANTHER" id="PTHR24256">
    <property type="entry name" value="TRYPTASE-RELATED"/>
    <property type="match status" value="1"/>
</dbReference>
<dbReference type="SUPFAM" id="SSF50494">
    <property type="entry name" value="Trypsin-like serine proteases"/>
    <property type="match status" value="1"/>
</dbReference>
<dbReference type="Proteomes" id="UP000820818">
    <property type="component" value="Linkage Group LG5"/>
</dbReference>
<evidence type="ECO:0000256" key="3">
    <source>
        <dbReference type="SAM" id="MobiDB-lite"/>
    </source>
</evidence>
<dbReference type="PROSITE" id="PS50240">
    <property type="entry name" value="TRYPSIN_DOM"/>
    <property type="match status" value="1"/>
</dbReference>
<dbReference type="CDD" id="cd00190">
    <property type="entry name" value="Tryp_SPc"/>
    <property type="match status" value="1"/>
</dbReference>
<protein>
    <recommendedName>
        <fullName evidence="5">Peptidase S1 domain-containing protein</fullName>
    </recommendedName>
</protein>
<keyword evidence="7" id="KW-1185">Reference proteome</keyword>
<dbReference type="InterPro" id="IPR043504">
    <property type="entry name" value="Peptidase_S1_PA_chymotrypsin"/>
</dbReference>
<dbReference type="AlphaFoldDB" id="A0AAD5KT72"/>
<feature type="domain" description="Peptidase S1" evidence="5">
    <location>
        <begin position="39"/>
        <end position="285"/>
    </location>
</feature>
<evidence type="ECO:0000256" key="1">
    <source>
        <dbReference type="ARBA" id="ARBA00023157"/>
    </source>
</evidence>
<dbReference type="Pfam" id="PF00089">
    <property type="entry name" value="Trypsin"/>
    <property type="match status" value="1"/>
</dbReference>
<dbReference type="GO" id="GO:0006508">
    <property type="term" value="P:proteolysis"/>
    <property type="evidence" value="ECO:0007669"/>
    <property type="project" value="InterPro"/>
</dbReference>
<sequence>MTLCYTLPNFLVLTTLIFLTVPSHQQGLPNCGRSAISRIVGGSESAPNEFPWMVHIQAKYWDGSWAPCGGTLISKDWVLTAAHCLFEVINAKLTLGAHDITNTSSSLRINVDRWAFVVHPSWYAWDVENNIALIRLPFSVSPSVNIQAACLPFVNDPDQVNDNVVVTGWGNFSYAAGSGQSPVLRKMDTTVVSSLGMDGECQQLASVGPFSGDNVICGDGSLQRHYCYGDDGGPMNYYNQEWDRWFVIGVAGMGDPSLRCFQGTDEPNVFVRVRGYLNWIEGVTGLKATTRTSTTMQTPSTTTNTTPNTTLPTTPAVTVYNRNIDACDWPSNVAGCNNI</sequence>
<dbReference type="PRINTS" id="PR00722">
    <property type="entry name" value="CHYMOTRYPSIN"/>
</dbReference>
<gene>
    <name evidence="6" type="ORF">GHT06_015878</name>
</gene>
<evidence type="ECO:0000313" key="6">
    <source>
        <dbReference type="EMBL" id="KAI9559089.1"/>
    </source>
</evidence>
<name>A0AAD5KT72_9CRUS</name>
<evidence type="ECO:0000256" key="4">
    <source>
        <dbReference type="SAM" id="SignalP"/>
    </source>
</evidence>
<evidence type="ECO:0000313" key="7">
    <source>
        <dbReference type="Proteomes" id="UP000820818"/>
    </source>
</evidence>
<dbReference type="SMART" id="SM00020">
    <property type="entry name" value="Tryp_SPc"/>
    <property type="match status" value="1"/>
</dbReference>
<keyword evidence="1" id="KW-1015">Disulfide bond</keyword>
<dbReference type="InterPro" id="IPR001254">
    <property type="entry name" value="Trypsin_dom"/>
</dbReference>
<proteinExistence type="inferred from homology"/>
<dbReference type="InterPro" id="IPR018114">
    <property type="entry name" value="TRYPSIN_HIS"/>
</dbReference>
<accession>A0AAD5KT72</accession>
<feature type="chain" id="PRO_5041963192" description="Peptidase S1 domain-containing protein" evidence="4">
    <location>
        <begin position="26"/>
        <end position="339"/>
    </location>
</feature>
<dbReference type="Gene3D" id="2.40.10.10">
    <property type="entry name" value="Trypsin-like serine proteases"/>
    <property type="match status" value="1"/>
</dbReference>
<comment type="caution">
    <text evidence="6">The sequence shown here is derived from an EMBL/GenBank/DDBJ whole genome shotgun (WGS) entry which is preliminary data.</text>
</comment>
<dbReference type="InterPro" id="IPR001314">
    <property type="entry name" value="Peptidase_S1A"/>
</dbReference>